<evidence type="ECO:0000256" key="6">
    <source>
        <dbReference type="ARBA" id="ARBA00022598"/>
    </source>
</evidence>
<evidence type="ECO:0000256" key="15">
    <source>
        <dbReference type="HAMAP-Rule" id="MF_00283"/>
    </source>
</evidence>
<dbReference type="OrthoDB" id="9805455at2"/>
<comment type="subunit">
    <text evidence="3 15">Tetramer of two alpha and two beta subunits.</text>
</comment>
<keyword evidence="7 15" id="KW-0479">Metal-binding</keyword>
<evidence type="ECO:0000313" key="21">
    <source>
        <dbReference type="Proteomes" id="UP000450457"/>
    </source>
</evidence>
<dbReference type="InterPro" id="IPR020825">
    <property type="entry name" value="Phe-tRNA_synthase-like_B3/B4"/>
</dbReference>
<dbReference type="InterPro" id="IPR033714">
    <property type="entry name" value="tRNA_bind_bactPheRS"/>
</dbReference>
<name>A0A845FF52_9BACI</name>
<dbReference type="HAMAP" id="MF_00283">
    <property type="entry name" value="Phe_tRNA_synth_beta1"/>
    <property type="match status" value="1"/>
</dbReference>
<feature type="binding site" evidence="15">
    <location>
        <position position="471"/>
    </location>
    <ligand>
        <name>Mg(2+)</name>
        <dbReference type="ChEBI" id="CHEBI:18420"/>
        <note>shared with alpha subunit</note>
    </ligand>
</feature>
<dbReference type="Proteomes" id="UP000450457">
    <property type="component" value="Unassembled WGS sequence"/>
</dbReference>
<dbReference type="Gene3D" id="3.30.56.10">
    <property type="match status" value="2"/>
</dbReference>
<dbReference type="Pfam" id="PF03483">
    <property type="entry name" value="B3_4"/>
    <property type="match status" value="1"/>
</dbReference>
<keyword evidence="6 15" id="KW-0436">Ligase</keyword>
<dbReference type="InterPro" id="IPR004532">
    <property type="entry name" value="Phe-tRNA-ligase_IIc_bsu_bact"/>
</dbReference>
<evidence type="ECO:0000256" key="10">
    <source>
        <dbReference type="ARBA" id="ARBA00022842"/>
    </source>
</evidence>
<dbReference type="SUPFAM" id="SSF55681">
    <property type="entry name" value="Class II aaRS and biotin synthetases"/>
    <property type="match status" value="1"/>
</dbReference>
<dbReference type="FunFam" id="3.50.40.10:FF:000001">
    <property type="entry name" value="Phenylalanine--tRNA ligase beta subunit"/>
    <property type="match status" value="1"/>
</dbReference>
<dbReference type="GO" id="GO:0004826">
    <property type="term" value="F:phenylalanine-tRNA ligase activity"/>
    <property type="evidence" value="ECO:0007669"/>
    <property type="project" value="UniProtKB-UniRule"/>
</dbReference>
<dbReference type="InterPro" id="IPR036690">
    <property type="entry name" value="Fdx_antiC-bd_sf"/>
</dbReference>
<evidence type="ECO:0000313" key="20">
    <source>
        <dbReference type="EMBL" id="MYL72256.1"/>
    </source>
</evidence>
<feature type="binding site" evidence="15">
    <location>
        <position position="461"/>
    </location>
    <ligand>
        <name>Mg(2+)</name>
        <dbReference type="ChEBI" id="CHEBI:18420"/>
        <note>shared with alpha subunit</note>
    </ligand>
</feature>
<dbReference type="EC" id="6.1.1.20" evidence="15"/>
<evidence type="ECO:0000256" key="14">
    <source>
        <dbReference type="ARBA" id="ARBA00049255"/>
    </source>
</evidence>
<dbReference type="PANTHER" id="PTHR10947">
    <property type="entry name" value="PHENYLALANYL-TRNA SYNTHETASE BETA CHAIN AND LEUCINE-RICH REPEAT-CONTAINING PROTEIN 47"/>
    <property type="match status" value="1"/>
</dbReference>
<organism evidence="20 21">
    <name type="scientific">Halobacillus litoralis</name>
    <dbReference type="NCBI Taxonomy" id="45668"/>
    <lineage>
        <taxon>Bacteria</taxon>
        <taxon>Bacillati</taxon>
        <taxon>Bacillota</taxon>
        <taxon>Bacilli</taxon>
        <taxon>Bacillales</taxon>
        <taxon>Bacillaceae</taxon>
        <taxon>Halobacillus</taxon>
    </lineage>
</organism>
<evidence type="ECO:0000256" key="1">
    <source>
        <dbReference type="ARBA" id="ARBA00004496"/>
    </source>
</evidence>
<evidence type="ECO:0000256" key="2">
    <source>
        <dbReference type="ARBA" id="ARBA00008653"/>
    </source>
</evidence>
<dbReference type="Gene3D" id="3.30.70.380">
    <property type="entry name" value="Ferrodoxin-fold anticodon-binding domain"/>
    <property type="match status" value="1"/>
</dbReference>
<evidence type="ECO:0000256" key="7">
    <source>
        <dbReference type="ARBA" id="ARBA00022723"/>
    </source>
</evidence>
<dbReference type="InterPro" id="IPR045060">
    <property type="entry name" value="Phe-tRNA-ligase_IIc_bsu"/>
</dbReference>
<keyword evidence="10 15" id="KW-0460">Magnesium</keyword>
<feature type="binding site" evidence="15">
    <location>
        <position position="470"/>
    </location>
    <ligand>
        <name>Mg(2+)</name>
        <dbReference type="ChEBI" id="CHEBI:18420"/>
        <note>shared with alpha subunit</note>
    </ligand>
</feature>
<feature type="domain" description="B5" evidence="19">
    <location>
        <begin position="408"/>
        <end position="483"/>
    </location>
</feature>
<dbReference type="SUPFAM" id="SSF50249">
    <property type="entry name" value="Nucleic acid-binding proteins"/>
    <property type="match status" value="1"/>
</dbReference>
<dbReference type="SUPFAM" id="SSF56037">
    <property type="entry name" value="PheT/TilS domain"/>
    <property type="match status" value="1"/>
</dbReference>
<dbReference type="FunFam" id="3.30.930.10:FF:000022">
    <property type="entry name" value="Phenylalanine--tRNA ligase beta subunit"/>
    <property type="match status" value="1"/>
</dbReference>
<dbReference type="CDD" id="cd00769">
    <property type="entry name" value="PheRS_beta_core"/>
    <property type="match status" value="1"/>
</dbReference>
<keyword evidence="8 15" id="KW-0547">Nucleotide-binding</keyword>
<keyword evidence="13 15" id="KW-0030">Aminoacyl-tRNA synthetase</keyword>
<evidence type="ECO:0000256" key="4">
    <source>
        <dbReference type="ARBA" id="ARBA00022490"/>
    </source>
</evidence>
<evidence type="ECO:0000256" key="8">
    <source>
        <dbReference type="ARBA" id="ARBA00022741"/>
    </source>
</evidence>
<evidence type="ECO:0000256" key="5">
    <source>
        <dbReference type="ARBA" id="ARBA00022555"/>
    </source>
</evidence>
<dbReference type="InterPro" id="IPR005121">
    <property type="entry name" value="Fdx_antiC-bd"/>
</dbReference>
<keyword evidence="4 15" id="KW-0963">Cytoplasm</keyword>
<comment type="caution">
    <text evidence="20">The sequence shown here is derived from an EMBL/GenBank/DDBJ whole genome shotgun (WGS) entry which is preliminary data.</text>
</comment>
<dbReference type="NCBIfam" id="NF045760">
    <property type="entry name" value="YtpR"/>
    <property type="match status" value="1"/>
</dbReference>
<sequence>MLVSLNWLQEYIDVSRYSPEELAEIITKTGIEVESVEPVAEEVTGVVVGYVQSCEQHPNADKLNLCQVDVGGETLQIVCGAPNVAEGQKVPVATPGAVLPGNFKIKKTKLRGEESNGMICSLQELGVDEKEVPKEFADGIFVFPEDVEVGANAISLLNLDDLIIELGLTPNRSDALSMAGVAYEVAAAIDGAYELADENVQTSDEKTEDHVSVVVEDSEANPYYGAFIIKDIQVGPSPLWMRNRLTAAGIRPINNVVDITNYVLMEYGQPLHAFDFDRFGSNTIVTRRAKDGEKMTTLDDQERTLKSDHLVITNGEKAHAIAGVMGGAESEVQDDTTTIILEAAFFHPSVVREASKDHGLRSESSTRFEKGVDPNRVERAGLRACELLAEYAGGTVLDGVVAHDELDRSEKQVTVNTNTINERLGTEINNEDIADIFRRLQFNYDQNGDEFHVSVPTRRGDITIFEDMLEEVARIYGYDNLPYTLPQGASQAGGLTLEQLLKRKVKAYFEGAGLHETITYSLTHKDKAQMLVSPEVKERSVSPVALAMPMSEDHGTLRLSMVPELLESLSYNVARKQENLAFYEVGTVFISEEEKVTKQPEEMLRASGALTGEWLSHPWQQEKKSVDFFVAKGILEGLSEQLDLPFTYEKTKLDHMHPGRTATVWVNGKVIGFVGQVHPKLQKQLGLKETYVFDVNLEVLIEDYKKEEKFQTIPRHPSVSRDIALVVDEHVTAGSIEATIGEAGSPLVKDVQVFDLYQGEHLDDGKKSLAFRLLYLDPLRTLKDQEVEETHNAILEAVKSQHQAELRG</sequence>
<comment type="subcellular location">
    <subcellularLocation>
        <location evidence="1 15">Cytoplasm</location>
    </subcellularLocation>
</comment>
<evidence type="ECO:0000259" key="18">
    <source>
        <dbReference type="PROSITE" id="PS51447"/>
    </source>
</evidence>
<evidence type="ECO:0000256" key="11">
    <source>
        <dbReference type="ARBA" id="ARBA00022884"/>
    </source>
</evidence>
<dbReference type="InterPro" id="IPR005146">
    <property type="entry name" value="B3/B4_tRNA-bd"/>
</dbReference>
<keyword evidence="11 16" id="KW-0694">RNA-binding</keyword>
<proteinExistence type="inferred from homology"/>
<dbReference type="SUPFAM" id="SSF54991">
    <property type="entry name" value="Anticodon-binding domain of PheRS"/>
    <property type="match status" value="1"/>
</dbReference>
<dbReference type="Gene3D" id="3.30.930.10">
    <property type="entry name" value="Bira Bifunctional Protein, Domain 2"/>
    <property type="match status" value="1"/>
</dbReference>
<evidence type="ECO:0000259" key="19">
    <source>
        <dbReference type="PROSITE" id="PS51483"/>
    </source>
</evidence>
<gene>
    <name evidence="15" type="primary">pheT</name>
    <name evidence="20" type="ORF">GLW00_15535</name>
</gene>
<keyword evidence="5 16" id="KW-0820">tRNA-binding</keyword>
<dbReference type="PROSITE" id="PS51447">
    <property type="entry name" value="FDX_ACB"/>
    <property type="match status" value="1"/>
</dbReference>
<dbReference type="GO" id="GO:0016740">
    <property type="term" value="F:transferase activity"/>
    <property type="evidence" value="ECO:0007669"/>
    <property type="project" value="UniProtKB-ARBA"/>
</dbReference>
<reference evidence="20 21" key="1">
    <citation type="submission" date="2019-11" db="EMBL/GenBank/DDBJ databases">
        <title>Genome sequences of 17 halophilic strains isolated from different environments.</title>
        <authorList>
            <person name="Furrow R.E."/>
        </authorList>
    </citation>
    <scope>NUCLEOTIDE SEQUENCE [LARGE SCALE GENOMIC DNA]</scope>
    <source>
        <strain evidence="20 21">SL-4</strain>
    </source>
</reference>
<dbReference type="Pfam" id="PF03484">
    <property type="entry name" value="B5"/>
    <property type="match status" value="1"/>
</dbReference>
<keyword evidence="12 15" id="KW-0648">Protein biosynthesis</keyword>
<evidence type="ECO:0000256" key="9">
    <source>
        <dbReference type="ARBA" id="ARBA00022840"/>
    </source>
</evidence>
<accession>A0A845FF52</accession>
<evidence type="ECO:0000256" key="16">
    <source>
        <dbReference type="PROSITE-ProRule" id="PRU00209"/>
    </source>
</evidence>
<dbReference type="SMART" id="SM00896">
    <property type="entry name" value="FDX-ACB"/>
    <property type="match status" value="1"/>
</dbReference>
<dbReference type="InterPro" id="IPR009061">
    <property type="entry name" value="DNA-bd_dom_put_sf"/>
</dbReference>
<dbReference type="GO" id="GO:0005524">
    <property type="term" value="F:ATP binding"/>
    <property type="evidence" value="ECO:0007669"/>
    <property type="project" value="UniProtKB-UniRule"/>
</dbReference>
<feature type="domain" description="FDX-ACB" evidence="18">
    <location>
        <begin position="714"/>
        <end position="807"/>
    </location>
</feature>
<dbReference type="Pfam" id="PF03147">
    <property type="entry name" value="FDX-ACB"/>
    <property type="match status" value="1"/>
</dbReference>
<dbReference type="FunFam" id="2.40.50.140:FF:000045">
    <property type="entry name" value="Phenylalanine--tRNA ligase beta subunit"/>
    <property type="match status" value="1"/>
</dbReference>
<comment type="similarity">
    <text evidence="2 15">Belongs to the phenylalanyl-tRNA synthetase beta subunit family. Type 1 subfamily.</text>
</comment>
<dbReference type="PANTHER" id="PTHR10947:SF0">
    <property type="entry name" value="PHENYLALANINE--TRNA LIGASE BETA SUBUNIT"/>
    <property type="match status" value="1"/>
</dbReference>
<dbReference type="GeneID" id="78008420"/>
<dbReference type="SMART" id="SM00874">
    <property type="entry name" value="B5"/>
    <property type="match status" value="1"/>
</dbReference>
<dbReference type="FunFam" id="3.30.56.10:FF:000002">
    <property type="entry name" value="Phenylalanine--tRNA ligase beta subunit"/>
    <property type="match status" value="1"/>
</dbReference>
<dbReference type="RefSeq" id="WP_160915553.1">
    <property type="nucleotide sequence ID" value="NZ_WMFA01000007.1"/>
</dbReference>
<dbReference type="PROSITE" id="PS51483">
    <property type="entry name" value="B5"/>
    <property type="match status" value="1"/>
</dbReference>
<dbReference type="EMBL" id="WMFA01000007">
    <property type="protein sequence ID" value="MYL72256.1"/>
    <property type="molecule type" value="Genomic_DNA"/>
</dbReference>
<dbReference type="CDD" id="cd02796">
    <property type="entry name" value="tRNA_bind_bactPheRS"/>
    <property type="match status" value="1"/>
</dbReference>
<dbReference type="Pfam" id="PF17759">
    <property type="entry name" value="tRNA_synthFbeta"/>
    <property type="match status" value="1"/>
</dbReference>
<dbReference type="PROSITE" id="PS50886">
    <property type="entry name" value="TRBD"/>
    <property type="match status" value="1"/>
</dbReference>
<dbReference type="SUPFAM" id="SSF46955">
    <property type="entry name" value="Putative DNA-binding domain"/>
    <property type="match status" value="1"/>
</dbReference>
<dbReference type="Gene3D" id="2.40.50.140">
    <property type="entry name" value="Nucleic acid-binding proteins"/>
    <property type="match status" value="1"/>
</dbReference>
<comment type="catalytic activity">
    <reaction evidence="14 15">
        <text>tRNA(Phe) + L-phenylalanine + ATP = L-phenylalanyl-tRNA(Phe) + AMP + diphosphate + H(+)</text>
        <dbReference type="Rhea" id="RHEA:19413"/>
        <dbReference type="Rhea" id="RHEA-COMP:9668"/>
        <dbReference type="Rhea" id="RHEA-COMP:9699"/>
        <dbReference type="ChEBI" id="CHEBI:15378"/>
        <dbReference type="ChEBI" id="CHEBI:30616"/>
        <dbReference type="ChEBI" id="CHEBI:33019"/>
        <dbReference type="ChEBI" id="CHEBI:58095"/>
        <dbReference type="ChEBI" id="CHEBI:78442"/>
        <dbReference type="ChEBI" id="CHEBI:78531"/>
        <dbReference type="ChEBI" id="CHEBI:456215"/>
        <dbReference type="EC" id="6.1.1.20"/>
    </reaction>
</comment>
<protein>
    <recommendedName>
        <fullName evidence="15">Phenylalanine--tRNA ligase beta subunit</fullName>
        <ecNumber evidence="15">6.1.1.20</ecNumber>
    </recommendedName>
    <alternativeName>
        <fullName evidence="15">Phenylalanyl-tRNA synthetase beta subunit</fullName>
        <shortName evidence="15">PheRS</shortName>
    </alternativeName>
</protein>
<dbReference type="FunFam" id="3.30.70.380:FF:000001">
    <property type="entry name" value="Phenylalanine--tRNA ligase beta subunit"/>
    <property type="match status" value="1"/>
</dbReference>
<dbReference type="GO" id="GO:0000049">
    <property type="term" value="F:tRNA binding"/>
    <property type="evidence" value="ECO:0007669"/>
    <property type="project" value="UniProtKB-UniRule"/>
</dbReference>
<feature type="domain" description="TRNA-binding" evidence="17">
    <location>
        <begin position="40"/>
        <end position="154"/>
    </location>
</feature>
<dbReference type="SMART" id="SM00873">
    <property type="entry name" value="B3_4"/>
    <property type="match status" value="1"/>
</dbReference>
<dbReference type="GO" id="GO:0000287">
    <property type="term" value="F:magnesium ion binding"/>
    <property type="evidence" value="ECO:0007669"/>
    <property type="project" value="UniProtKB-UniRule"/>
</dbReference>
<dbReference type="Pfam" id="PF01588">
    <property type="entry name" value="tRNA_bind"/>
    <property type="match status" value="1"/>
</dbReference>
<keyword evidence="9 15" id="KW-0067">ATP-binding</keyword>
<dbReference type="AlphaFoldDB" id="A0A845FF52"/>
<evidence type="ECO:0000256" key="12">
    <source>
        <dbReference type="ARBA" id="ARBA00022917"/>
    </source>
</evidence>
<dbReference type="NCBIfam" id="TIGR00472">
    <property type="entry name" value="pheT_bact"/>
    <property type="match status" value="1"/>
</dbReference>
<dbReference type="InterPro" id="IPR045864">
    <property type="entry name" value="aa-tRNA-synth_II/BPL/LPL"/>
</dbReference>
<comment type="cofactor">
    <cofactor evidence="15">
        <name>Mg(2+)</name>
        <dbReference type="ChEBI" id="CHEBI:18420"/>
    </cofactor>
    <text evidence="15">Binds 2 magnesium ions per tetramer.</text>
</comment>
<evidence type="ECO:0000259" key="17">
    <source>
        <dbReference type="PROSITE" id="PS50886"/>
    </source>
</evidence>
<dbReference type="InterPro" id="IPR012340">
    <property type="entry name" value="NA-bd_OB-fold"/>
</dbReference>
<dbReference type="InterPro" id="IPR005147">
    <property type="entry name" value="tRNA_synthase_B5-dom"/>
</dbReference>
<dbReference type="GO" id="GO:0140096">
    <property type="term" value="F:catalytic activity, acting on a protein"/>
    <property type="evidence" value="ECO:0007669"/>
    <property type="project" value="UniProtKB-ARBA"/>
</dbReference>
<dbReference type="GO" id="GO:0009328">
    <property type="term" value="C:phenylalanine-tRNA ligase complex"/>
    <property type="evidence" value="ECO:0007669"/>
    <property type="project" value="TreeGrafter"/>
</dbReference>
<evidence type="ECO:0000256" key="3">
    <source>
        <dbReference type="ARBA" id="ARBA00011209"/>
    </source>
</evidence>
<evidence type="ECO:0000256" key="13">
    <source>
        <dbReference type="ARBA" id="ARBA00023146"/>
    </source>
</evidence>
<feature type="binding site" evidence="15">
    <location>
        <position position="467"/>
    </location>
    <ligand>
        <name>Mg(2+)</name>
        <dbReference type="ChEBI" id="CHEBI:18420"/>
        <note>shared with alpha subunit</note>
    </ligand>
</feature>
<dbReference type="InterPro" id="IPR041616">
    <property type="entry name" value="PheRS_beta_core"/>
</dbReference>
<dbReference type="GO" id="GO:0006432">
    <property type="term" value="P:phenylalanyl-tRNA aminoacylation"/>
    <property type="evidence" value="ECO:0007669"/>
    <property type="project" value="UniProtKB-UniRule"/>
</dbReference>
<dbReference type="Gene3D" id="3.50.40.10">
    <property type="entry name" value="Phenylalanyl-trna Synthetase, Chain B, domain 3"/>
    <property type="match status" value="1"/>
</dbReference>
<dbReference type="InterPro" id="IPR002547">
    <property type="entry name" value="tRNA-bd_dom"/>
</dbReference>